<keyword evidence="2" id="KW-0489">Methyltransferase</keyword>
<evidence type="ECO:0000313" key="3">
    <source>
        <dbReference type="Proteomes" id="UP001519863"/>
    </source>
</evidence>
<dbReference type="GO" id="GO:0032259">
    <property type="term" value="P:methylation"/>
    <property type="evidence" value="ECO:0007669"/>
    <property type="project" value="UniProtKB-KW"/>
</dbReference>
<accession>A0ABS7B3U1</accession>
<keyword evidence="3" id="KW-1185">Reference proteome</keyword>
<proteinExistence type="predicted"/>
<dbReference type="EMBL" id="JAHXZI010000009">
    <property type="protein sequence ID" value="MBW6435704.1"/>
    <property type="molecule type" value="Genomic_DNA"/>
</dbReference>
<protein>
    <submittedName>
        <fullName evidence="2">Class I SAM-dependent methyltransferase</fullName>
    </submittedName>
</protein>
<feature type="domain" description="Methyltransferase type 11" evidence="1">
    <location>
        <begin position="35"/>
        <end position="131"/>
    </location>
</feature>
<dbReference type="Gene3D" id="3.40.50.150">
    <property type="entry name" value="Vaccinia Virus protein VP39"/>
    <property type="match status" value="1"/>
</dbReference>
<sequence length="256" mass="25735">MSAVERDADQYEVVSAGYTAPLLAAAGITVGDRVLDVGCGYGTTTRAAALLAGSGRVLGNDLSPAMVAGARALSAGVDHVAFEVGDAQTHPFPDGGFDVAISRMGVMFFADPVAAFTNIGRALRPGGRLAIATVGAPEDNDLPGLVAAAAPGADAVLALSDPAHLTAVLGAAGLQDITVRPVATTIALATDPAAAAEFICEWGAFRGFLTAGPAEEFTARRAVAAAALTVAAQRFHTGDGIRLRSSAWLVTAVRPA</sequence>
<dbReference type="Proteomes" id="UP001519863">
    <property type="component" value="Unassembled WGS sequence"/>
</dbReference>
<dbReference type="SUPFAM" id="SSF53335">
    <property type="entry name" value="S-adenosyl-L-methionine-dependent methyltransferases"/>
    <property type="match status" value="1"/>
</dbReference>
<dbReference type="CDD" id="cd02440">
    <property type="entry name" value="AdoMet_MTases"/>
    <property type="match status" value="1"/>
</dbReference>
<reference evidence="2 3" key="1">
    <citation type="journal article" date="2013" name="Antonie Van Leeuwenhoek">
        <title>Actinoplanes hulinensis sp. nov., a novel actinomycete isolated from soybean root (Glycine max (L.) Merr).</title>
        <authorList>
            <person name="Shen Y."/>
            <person name="Liu C."/>
            <person name="Wang X."/>
            <person name="Zhao J."/>
            <person name="Jia F."/>
            <person name="Zhang Y."/>
            <person name="Wang L."/>
            <person name="Yang D."/>
            <person name="Xiang W."/>
        </authorList>
    </citation>
    <scope>NUCLEOTIDE SEQUENCE [LARGE SCALE GENOMIC DNA]</scope>
    <source>
        <strain evidence="2 3">NEAU-M9</strain>
    </source>
</reference>
<dbReference type="InterPro" id="IPR029063">
    <property type="entry name" value="SAM-dependent_MTases_sf"/>
</dbReference>
<gene>
    <name evidence="2" type="ORF">KZ829_18340</name>
</gene>
<dbReference type="PANTHER" id="PTHR43591">
    <property type="entry name" value="METHYLTRANSFERASE"/>
    <property type="match status" value="1"/>
</dbReference>
<organism evidence="2 3">
    <name type="scientific">Actinoplanes hulinensis</name>
    <dbReference type="NCBI Taxonomy" id="1144547"/>
    <lineage>
        <taxon>Bacteria</taxon>
        <taxon>Bacillati</taxon>
        <taxon>Actinomycetota</taxon>
        <taxon>Actinomycetes</taxon>
        <taxon>Micromonosporales</taxon>
        <taxon>Micromonosporaceae</taxon>
        <taxon>Actinoplanes</taxon>
    </lineage>
</organism>
<evidence type="ECO:0000259" key="1">
    <source>
        <dbReference type="Pfam" id="PF08241"/>
    </source>
</evidence>
<keyword evidence="2" id="KW-0808">Transferase</keyword>
<name>A0ABS7B3U1_9ACTN</name>
<dbReference type="InterPro" id="IPR013216">
    <property type="entry name" value="Methyltransf_11"/>
</dbReference>
<comment type="caution">
    <text evidence="2">The sequence shown here is derived from an EMBL/GenBank/DDBJ whole genome shotgun (WGS) entry which is preliminary data.</text>
</comment>
<dbReference type="GO" id="GO:0008168">
    <property type="term" value="F:methyltransferase activity"/>
    <property type="evidence" value="ECO:0007669"/>
    <property type="project" value="UniProtKB-KW"/>
</dbReference>
<dbReference type="RefSeq" id="WP_220145135.1">
    <property type="nucleotide sequence ID" value="NZ_JAHXZI010000009.1"/>
</dbReference>
<evidence type="ECO:0000313" key="2">
    <source>
        <dbReference type="EMBL" id="MBW6435704.1"/>
    </source>
</evidence>
<dbReference type="Pfam" id="PF08241">
    <property type="entry name" value="Methyltransf_11"/>
    <property type="match status" value="1"/>
</dbReference>